<sequence length="122" mass="13785">MNRKAGYGLQKKIENRKRGRKEPAEKKKKNLEGEQEKRGCRRWGENGEKKTEEERAGRRGKSDSRKHSRHLPINDEGEFRKWQKEVREAEALKSGSISGGAGGDFGRDAGCFKAAGELEKAT</sequence>
<evidence type="ECO:0000313" key="2">
    <source>
        <dbReference type="EMBL" id="KAJ9708232.1"/>
    </source>
</evidence>
<dbReference type="Proteomes" id="UP001168098">
    <property type="component" value="Unassembled WGS sequence"/>
</dbReference>
<evidence type="ECO:0000313" key="3">
    <source>
        <dbReference type="Proteomes" id="UP001168098"/>
    </source>
</evidence>
<evidence type="ECO:0000256" key="1">
    <source>
        <dbReference type="SAM" id="MobiDB-lite"/>
    </source>
</evidence>
<reference evidence="2 3" key="1">
    <citation type="journal article" date="2023" name="BMC Biotechnol.">
        <title>Vitis rotundifolia cv Carlos genome sequencing.</title>
        <authorList>
            <person name="Huff M."/>
            <person name="Hulse-Kemp A."/>
            <person name="Scheffler B."/>
            <person name="Youngblood R."/>
            <person name="Simpson S."/>
            <person name="Babiker E."/>
            <person name="Staton M."/>
        </authorList>
    </citation>
    <scope>NUCLEOTIDE SEQUENCE [LARGE SCALE GENOMIC DNA]</scope>
    <source>
        <tissue evidence="2">Leaf</tissue>
    </source>
</reference>
<feature type="region of interest" description="Disordered" evidence="1">
    <location>
        <begin position="1"/>
        <end position="81"/>
    </location>
</feature>
<feature type="compositionally biased region" description="Basic and acidic residues" evidence="1">
    <location>
        <begin position="21"/>
        <end position="65"/>
    </location>
</feature>
<gene>
    <name evidence="2" type="ORF">PVL29_000337</name>
</gene>
<protein>
    <submittedName>
        <fullName evidence="2">Uncharacterized protein</fullName>
    </submittedName>
</protein>
<comment type="caution">
    <text evidence="2">The sequence shown here is derived from an EMBL/GenBank/DDBJ whole genome shotgun (WGS) entry which is preliminary data.</text>
</comment>
<accession>A0AA39E9P1</accession>
<proteinExistence type="predicted"/>
<organism evidence="2 3">
    <name type="scientific">Vitis rotundifolia</name>
    <name type="common">Muscadine grape</name>
    <dbReference type="NCBI Taxonomy" id="103349"/>
    <lineage>
        <taxon>Eukaryota</taxon>
        <taxon>Viridiplantae</taxon>
        <taxon>Streptophyta</taxon>
        <taxon>Embryophyta</taxon>
        <taxon>Tracheophyta</taxon>
        <taxon>Spermatophyta</taxon>
        <taxon>Magnoliopsida</taxon>
        <taxon>eudicotyledons</taxon>
        <taxon>Gunneridae</taxon>
        <taxon>Pentapetalae</taxon>
        <taxon>rosids</taxon>
        <taxon>Vitales</taxon>
        <taxon>Vitaceae</taxon>
        <taxon>Viteae</taxon>
        <taxon>Vitis</taxon>
    </lineage>
</organism>
<keyword evidence="3" id="KW-1185">Reference proteome</keyword>
<name>A0AA39E9P1_VITRO</name>
<dbReference type="AlphaFoldDB" id="A0AA39E9P1"/>
<dbReference type="EMBL" id="JARBHA010000001">
    <property type="protein sequence ID" value="KAJ9708232.1"/>
    <property type="molecule type" value="Genomic_DNA"/>
</dbReference>